<evidence type="ECO:0000256" key="1">
    <source>
        <dbReference type="SAM" id="MobiDB-lite"/>
    </source>
</evidence>
<dbReference type="OrthoDB" id="6430345at2759"/>
<dbReference type="AlphaFoldDB" id="A0A4Z2DN56"/>
<reference evidence="2 3" key="1">
    <citation type="submission" date="2019-03" db="EMBL/GenBank/DDBJ databases">
        <title>An improved genome assembly of the fluke Schistosoma japonicum.</title>
        <authorList>
            <person name="Hu W."/>
            <person name="Luo F."/>
            <person name="Yin M."/>
            <person name="Mo X."/>
            <person name="Sun C."/>
            <person name="Wu Q."/>
            <person name="Zhu B."/>
            <person name="Xiang M."/>
            <person name="Wang J."/>
            <person name="Wang Y."/>
            <person name="Zhang T."/>
            <person name="Xu B."/>
            <person name="Zheng H."/>
            <person name="Feng Z."/>
        </authorList>
    </citation>
    <scope>NUCLEOTIDE SEQUENCE [LARGE SCALE GENOMIC DNA]</scope>
    <source>
        <strain evidence="2">HuSjv2</strain>
        <tissue evidence="2">Worms</tissue>
    </source>
</reference>
<gene>
    <name evidence="2" type="ORF">EWB00_010661</name>
</gene>
<protein>
    <submittedName>
        <fullName evidence="2">Liprin-alpha-3</fullName>
    </submittedName>
</protein>
<name>A0A4Z2DN56_SCHJA</name>
<feature type="compositionally biased region" description="Basic residues" evidence="1">
    <location>
        <begin position="387"/>
        <end position="398"/>
    </location>
</feature>
<proteinExistence type="predicted"/>
<dbReference type="Proteomes" id="UP000311919">
    <property type="component" value="Unassembled WGS sequence"/>
</dbReference>
<dbReference type="SUPFAM" id="SSF47769">
    <property type="entry name" value="SAM/Pointed domain"/>
    <property type="match status" value="1"/>
</dbReference>
<keyword evidence="3" id="KW-1185">Reference proteome</keyword>
<dbReference type="STRING" id="6182.A0A4Z2DN56"/>
<evidence type="ECO:0000313" key="3">
    <source>
        <dbReference type="Proteomes" id="UP000311919"/>
    </source>
</evidence>
<feature type="compositionally biased region" description="Polar residues" evidence="1">
    <location>
        <begin position="161"/>
        <end position="177"/>
    </location>
</feature>
<dbReference type="PANTHER" id="PTHR12776">
    <property type="entry name" value="KAZRIN-RELATED"/>
    <property type="match status" value="1"/>
</dbReference>
<organism evidence="2 3">
    <name type="scientific">Schistosoma japonicum</name>
    <name type="common">Blood fluke</name>
    <dbReference type="NCBI Taxonomy" id="6182"/>
    <lineage>
        <taxon>Eukaryota</taxon>
        <taxon>Metazoa</taxon>
        <taxon>Spiralia</taxon>
        <taxon>Lophotrochozoa</taxon>
        <taxon>Platyhelminthes</taxon>
        <taxon>Trematoda</taxon>
        <taxon>Digenea</taxon>
        <taxon>Strigeidida</taxon>
        <taxon>Schistosomatoidea</taxon>
        <taxon>Schistosomatidae</taxon>
        <taxon>Schistosoma</taxon>
    </lineage>
</organism>
<dbReference type="InterPro" id="IPR037614">
    <property type="entry name" value="Kazrin"/>
</dbReference>
<dbReference type="PANTHER" id="PTHR12776:SF1">
    <property type="entry name" value="KAZRIN"/>
    <property type="match status" value="1"/>
</dbReference>
<comment type="caution">
    <text evidence="2">The sequence shown here is derived from an EMBL/GenBank/DDBJ whole genome shotgun (WGS) entry which is preliminary data.</text>
</comment>
<accession>A0A4Z2DN56</accession>
<dbReference type="Gene3D" id="1.10.150.50">
    <property type="entry name" value="Transcription Factor, Ets-1"/>
    <property type="match status" value="2"/>
</dbReference>
<dbReference type="EMBL" id="SKCS01000084">
    <property type="protein sequence ID" value="TNN17953.1"/>
    <property type="molecule type" value="Genomic_DNA"/>
</dbReference>
<dbReference type="InterPro" id="IPR013761">
    <property type="entry name" value="SAM/pointed_sf"/>
</dbReference>
<feature type="region of interest" description="Disordered" evidence="1">
    <location>
        <begin position="152"/>
        <end position="177"/>
    </location>
</feature>
<feature type="region of interest" description="Disordered" evidence="1">
    <location>
        <begin position="387"/>
        <end position="406"/>
    </location>
</feature>
<sequence>MESDDSCETTSLMLQCDAGCDLFGNQISDHQDTKDENCSSCDGYLSNVEVLSDSCLTKHYHTYSRKLKEQGKKIKLLEQERIGFLEQIANLYSSLEKKQQELVDVLQLSEEKAKYHVNYMAEVSSLLAELKTLFPEYSNGFDIENHTLKDQSELQGKKELSNSNDAVNLHSTSTTTSENGACCSEFQRDHRGRAILNALSATVCAAKNMNSRKHIKNGYSPQTPQIFNDLPSKSLNDTNHNSDSTSAENAIATEVRILPSFCWNADHVLYWLREYVCLPGGCLEAASRLRLDGKQLTSVFEKQIEKQLHLCDEGLRRKFFTALEDLRIHGPPGISRYPGPSHISYQWICDVWLKHQIGLVQLIPLFAIRRVDGRMLSSLISYKHSKHSIHHRNRRKSKSGINDNNNSGCVVISNPNDNIPIATYQHHKLIDLKANRIQNNNNNASDSSVRSIPSVPSMNNITTDIIFNDNSTESSSNNRNEYMARNWQVAGRKEMLQILLGLSHNTSSSSSGADLSVNSRYLLGKKEAESLRAAIELLNHHNFNIELIEQIRAKYDFSELDLLYWTNEHISKWLSNLGLSDFVHGIDASGLHGAYMVLDSTFDFNELIKRLHIPLNVANFCRLGEHLQKVLKPARDREGISTKRRKMFRRRSVSRLNYSNNLMQRSKTSVNEINGSYSSLTSSSECQIKSPTNHNQVSMNGNLLNMNHNKNTLVSSCTKTDVIRDAESLNLANNGDVDLTFNNPIGLTPRREKRRILTVTGDLINTNRLARVFTRGRKASLGVAEQSNKLLSSTQISRQLSTVALDNNNSVNNSTDNLDWSSDVEDKSSTLVRKQSVKGSDNSSILKQLSAMDYKKATPSRQGVQPHEAPPLDPFGTNCGRSRIRILLGQTSRLASLTGTSSVSVAKSNPNSTVRNIFDNKEKLACIQSHATYCMIPTLTDISLTSKLSTDSISSISSLNILQRSNKNF</sequence>
<evidence type="ECO:0000313" key="2">
    <source>
        <dbReference type="EMBL" id="TNN17953.1"/>
    </source>
</evidence>